<feature type="signal peptide" evidence="3">
    <location>
        <begin position="1"/>
        <end position="21"/>
    </location>
</feature>
<comment type="caution">
    <text evidence="6">The sequence shown here is derived from an EMBL/GenBank/DDBJ whole genome shotgun (WGS) entry which is preliminary data.</text>
</comment>
<feature type="domain" description="Peptidase M16 N-terminal" evidence="4">
    <location>
        <begin position="49"/>
        <end position="185"/>
    </location>
</feature>
<gene>
    <name evidence="6" type="ORF">AB5S05_00350</name>
</gene>
<evidence type="ECO:0000259" key="4">
    <source>
        <dbReference type="Pfam" id="PF00675"/>
    </source>
</evidence>
<dbReference type="InterPro" id="IPR007863">
    <property type="entry name" value="Peptidase_M16_C"/>
</dbReference>
<keyword evidence="2" id="KW-0812">Transmembrane</keyword>
<keyword evidence="2" id="KW-0472">Membrane</keyword>
<feature type="chain" id="PRO_5045689953" evidence="3">
    <location>
        <begin position="22"/>
        <end position="461"/>
    </location>
</feature>
<dbReference type="Proteomes" id="UP001560296">
    <property type="component" value="Unassembled WGS sequence"/>
</dbReference>
<keyword evidence="3" id="KW-0732">Signal</keyword>
<name>A0ABV3YPH9_9PSED</name>
<evidence type="ECO:0000313" key="6">
    <source>
        <dbReference type="EMBL" id="MEX6500495.1"/>
    </source>
</evidence>
<protein>
    <submittedName>
        <fullName evidence="6">M16 family metallopeptidase</fullName>
    </submittedName>
</protein>
<dbReference type="PANTHER" id="PTHR11851">
    <property type="entry name" value="METALLOPROTEASE"/>
    <property type="match status" value="1"/>
</dbReference>
<evidence type="ECO:0000256" key="1">
    <source>
        <dbReference type="ARBA" id="ARBA00007261"/>
    </source>
</evidence>
<organism evidence="6 7">
    <name type="scientific">Pseudomonas zhanjiangensis</name>
    <dbReference type="NCBI Taxonomy" id="3239015"/>
    <lineage>
        <taxon>Bacteria</taxon>
        <taxon>Pseudomonadati</taxon>
        <taxon>Pseudomonadota</taxon>
        <taxon>Gammaproteobacteria</taxon>
        <taxon>Pseudomonadales</taxon>
        <taxon>Pseudomonadaceae</taxon>
        <taxon>Pseudomonas</taxon>
    </lineage>
</organism>
<dbReference type="InterPro" id="IPR011765">
    <property type="entry name" value="Pept_M16_N"/>
</dbReference>
<evidence type="ECO:0000259" key="5">
    <source>
        <dbReference type="Pfam" id="PF05193"/>
    </source>
</evidence>
<dbReference type="RefSeq" id="WP_369285409.1">
    <property type="nucleotide sequence ID" value="NZ_JBFTEG010000001.1"/>
</dbReference>
<dbReference type="SUPFAM" id="SSF63411">
    <property type="entry name" value="LuxS/MPP-like metallohydrolase"/>
    <property type="match status" value="2"/>
</dbReference>
<keyword evidence="2" id="KW-1133">Transmembrane helix</keyword>
<proteinExistence type="inferred from homology"/>
<accession>A0ABV3YPH9</accession>
<feature type="transmembrane region" description="Helical" evidence="2">
    <location>
        <begin position="436"/>
        <end position="455"/>
    </location>
</feature>
<evidence type="ECO:0000256" key="3">
    <source>
        <dbReference type="SAM" id="SignalP"/>
    </source>
</evidence>
<dbReference type="InterPro" id="IPR011249">
    <property type="entry name" value="Metalloenz_LuxS/M16"/>
</dbReference>
<evidence type="ECO:0000256" key="2">
    <source>
        <dbReference type="SAM" id="Phobius"/>
    </source>
</evidence>
<keyword evidence="7" id="KW-1185">Reference proteome</keyword>
<reference evidence="6 7" key="1">
    <citation type="submission" date="2024-07" db="EMBL/GenBank/DDBJ databases">
        <authorList>
            <person name="Li M."/>
        </authorList>
    </citation>
    <scope>NUCLEOTIDE SEQUENCE [LARGE SCALE GENOMIC DNA]</scope>
    <source>
        <strain evidence="6 7">25A3E</strain>
    </source>
</reference>
<dbReference type="InterPro" id="IPR050361">
    <property type="entry name" value="MPP/UQCRC_Complex"/>
</dbReference>
<feature type="domain" description="Peptidase M16 C-terminal" evidence="5">
    <location>
        <begin position="193"/>
        <end position="365"/>
    </location>
</feature>
<dbReference type="PANTHER" id="PTHR11851:SF49">
    <property type="entry name" value="MITOCHONDRIAL-PROCESSING PEPTIDASE SUBUNIT ALPHA"/>
    <property type="match status" value="1"/>
</dbReference>
<comment type="similarity">
    <text evidence="1">Belongs to the peptidase M16 family.</text>
</comment>
<sequence length="461" mass="51170">MYRLIARCLLLTALLAAPVSAADYLQVEGYPLENGLQLLLKPTAARGHVAIRLLVGVGTEQFACADRELPHLLEHLLFSGIDASGEAGLEARMQALGGEWNAFTRSSDTAYVIEAPASNQRAVLDLLLASLINTELDEAKLAAAKRVVERENGGHYSNLQRLLDQQNLSREAHQQLAVELGLACAERAEVEHLSLAQLERLREDWYLPNNMTLIVVGDLDPRLPAYLERSYGALLAAELPQPRPQAEAQGPAKARRQLVDGLLGDNAGLHWILPEPWVGEHDHETWELLRDYLDWALYRQLRIERGLAYGPWSERSQFASASFFSLNAEVQRSDLARAEQVMHRLARDLLRDGLEPASFRRLQQAAVARQAWAVQGNSELADYYWNALGDYADGRFSDPAEGLRAVSLEQANRAARLLFEQAGYVRIERPLLSGSGLYWLGAGLLGLVLLGLLALRRRPSA</sequence>
<dbReference type="Pfam" id="PF05193">
    <property type="entry name" value="Peptidase_M16_C"/>
    <property type="match status" value="1"/>
</dbReference>
<dbReference type="Gene3D" id="3.30.830.10">
    <property type="entry name" value="Metalloenzyme, LuxS/M16 peptidase-like"/>
    <property type="match status" value="2"/>
</dbReference>
<dbReference type="EMBL" id="JBFTEG010000001">
    <property type="protein sequence ID" value="MEX6500495.1"/>
    <property type="molecule type" value="Genomic_DNA"/>
</dbReference>
<evidence type="ECO:0000313" key="7">
    <source>
        <dbReference type="Proteomes" id="UP001560296"/>
    </source>
</evidence>
<dbReference type="Pfam" id="PF00675">
    <property type="entry name" value="Peptidase_M16"/>
    <property type="match status" value="1"/>
</dbReference>